<protein>
    <recommendedName>
        <fullName evidence="3">Molybdenum cofactor biosynthesis protein MoaD</fullName>
    </recommendedName>
</protein>
<dbReference type="PANTHER" id="PTHR33359">
    <property type="entry name" value="MOLYBDOPTERIN SYNTHASE SULFUR CARRIER SUBUNIT"/>
    <property type="match status" value="1"/>
</dbReference>
<accession>A0A3B1D2B3</accession>
<keyword evidence="1" id="KW-0547">Nucleotide-binding</keyword>
<dbReference type="Pfam" id="PF02597">
    <property type="entry name" value="ThiS"/>
    <property type="match status" value="1"/>
</dbReference>
<organism evidence="2">
    <name type="scientific">hydrothermal vent metagenome</name>
    <dbReference type="NCBI Taxonomy" id="652676"/>
    <lineage>
        <taxon>unclassified sequences</taxon>
        <taxon>metagenomes</taxon>
        <taxon>ecological metagenomes</taxon>
    </lineage>
</organism>
<name>A0A3B1D2B3_9ZZZZ</name>
<dbReference type="InterPro" id="IPR003749">
    <property type="entry name" value="ThiS/MoaD-like"/>
</dbReference>
<proteinExistence type="predicted"/>
<dbReference type="Gene3D" id="3.10.20.30">
    <property type="match status" value="1"/>
</dbReference>
<sequence>MKKITIQYYAILREKRGVSEECIETELDTACALYEELKQKHNFLLSIESLKVSINEEFVDWKTVIHSGDIIVFIPPVAGG</sequence>
<evidence type="ECO:0000313" key="2">
    <source>
        <dbReference type="EMBL" id="VAX36289.1"/>
    </source>
</evidence>
<dbReference type="EMBL" id="UOGJ01000090">
    <property type="protein sequence ID" value="VAX36289.1"/>
    <property type="molecule type" value="Genomic_DNA"/>
</dbReference>
<dbReference type="InterPro" id="IPR012675">
    <property type="entry name" value="Beta-grasp_dom_sf"/>
</dbReference>
<reference evidence="2" key="1">
    <citation type="submission" date="2018-06" db="EMBL/GenBank/DDBJ databases">
        <authorList>
            <person name="Zhirakovskaya E."/>
        </authorList>
    </citation>
    <scope>NUCLEOTIDE SEQUENCE</scope>
</reference>
<dbReference type="GO" id="GO:0000166">
    <property type="term" value="F:nucleotide binding"/>
    <property type="evidence" value="ECO:0007669"/>
    <property type="project" value="UniProtKB-KW"/>
</dbReference>
<dbReference type="GO" id="GO:0006777">
    <property type="term" value="P:Mo-molybdopterin cofactor biosynthetic process"/>
    <property type="evidence" value="ECO:0007669"/>
    <property type="project" value="InterPro"/>
</dbReference>
<evidence type="ECO:0008006" key="3">
    <source>
        <dbReference type="Google" id="ProtNLM"/>
    </source>
</evidence>
<dbReference type="InterPro" id="IPR016155">
    <property type="entry name" value="Mopterin_synth/thiamin_S_b"/>
</dbReference>
<dbReference type="InterPro" id="IPR044672">
    <property type="entry name" value="MOCS2A"/>
</dbReference>
<dbReference type="AlphaFoldDB" id="A0A3B1D2B3"/>
<dbReference type="PANTHER" id="PTHR33359:SF1">
    <property type="entry name" value="MOLYBDOPTERIN SYNTHASE SULFUR CARRIER SUBUNIT"/>
    <property type="match status" value="1"/>
</dbReference>
<dbReference type="CDD" id="cd00754">
    <property type="entry name" value="Ubl_MoaD"/>
    <property type="match status" value="1"/>
</dbReference>
<dbReference type="GO" id="GO:1990133">
    <property type="term" value="C:molybdopterin adenylyltransferase complex"/>
    <property type="evidence" value="ECO:0007669"/>
    <property type="project" value="TreeGrafter"/>
</dbReference>
<dbReference type="SUPFAM" id="SSF54285">
    <property type="entry name" value="MoaD/ThiS"/>
    <property type="match status" value="1"/>
</dbReference>
<gene>
    <name evidence="2" type="ORF">MNBD_UNCLBAC01-871</name>
</gene>
<evidence type="ECO:0000256" key="1">
    <source>
        <dbReference type="ARBA" id="ARBA00022741"/>
    </source>
</evidence>